<evidence type="ECO:0000313" key="2">
    <source>
        <dbReference type="Proteomes" id="UP001596997"/>
    </source>
</evidence>
<proteinExistence type="predicted"/>
<protein>
    <recommendedName>
        <fullName evidence="3">AraC family transcriptional regulator</fullName>
    </recommendedName>
</protein>
<keyword evidence="2" id="KW-1185">Reference proteome</keyword>
<comment type="caution">
    <text evidence="1">The sequence shown here is derived from an EMBL/GenBank/DDBJ whole genome shotgun (WGS) entry which is preliminary data.</text>
</comment>
<accession>A0ABW3I0S3</accession>
<evidence type="ECO:0000313" key="1">
    <source>
        <dbReference type="EMBL" id="MFD0963197.1"/>
    </source>
</evidence>
<gene>
    <name evidence="1" type="ORF">ACFQ1O_04155</name>
</gene>
<dbReference type="RefSeq" id="WP_377713660.1">
    <property type="nucleotide sequence ID" value="NZ_JBHTJM010000005.1"/>
</dbReference>
<organism evidence="1 2">
    <name type="scientific">Pseudofulvibacter geojedonensis</name>
    <dbReference type="NCBI Taxonomy" id="1123758"/>
    <lineage>
        <taxon>Bacteria</taxon>
        <taxon>Pseudomonadati</taxon>
        <taxon>Bacteroidota</taxon>
        <taxon>Flavobacteriia</taxon>
        <taxon>Flavobacteriales</taxon>
        <taxon>Flavobacteriaceae</taxon>
        <taxon>Pseudofulvibacter</taxon>
    </lineage>
</organism>
<reference evidence="2" key="1">
    <citation type="journal article" date="2019" name="Int. J. Syst. Evol. Microbiol.">
        <title>The Global Catalogue of Microorganisms (GCM) 10K type strain sequencing project: providing services to taxonomists for standard genome sequencing and annotation.</title>
        <authorList>
            <consortium name="The Broad Institute Genomics Platform"/>
            <consortium name="The Broad Institute Genome Sequencing Center for Infectious Disease"/>
            <person name="Wu L."/>
            <person name="Ma J."/>
        </authorList>
    </citation>
    <scope>NUCLEOTIDE SEQUENCE [LARGE SCALE GENOMIC DNA]</scope>
    <source>
        <strain evidence="2">CCUG 62114</strain>
    </source>
</reference>
<evidence type="ECO:0008006" key="3">
    <source>
        <dbReference type="Google" id="ProtNLM"/>
    </source>
</evidence>
<dbReference type="EMBL" id="JBHTJM010000005">
    <property type="protein sequence ID" value="MFD0963197.1"/>
    <property type="molecule type" value="Genomic_DNA"/>
</dbReference>
<dbReference type="Proteomes" id="UP001596997">
    <property type="component" value="Unassembled WGS sequence"/>
</dbReference>
<sequence>MKKNTISCLRLSDFNPKKITQLNNYSILYFTRGKGFITIDFNKIAYQKDSIFLLSKNQLLNFNYSKKEDGFIIQISPTEIELLSNHTEFLNHKKLFNYWLYKPTPLTTKENFYSIILNLYKECKTNEEVIDLTIIKNTLVGLLLKVYKSYSFKNSTNKSEVFFNHFKFLVDNNTTRNTLFYAEN</sequence>
<name>A0ABW3I0S3_9FLAO</name>